<name>E0Y1H3_9PROT</name>
<dbReference type="Pfam" id="PF00551">
    <property type="entry name" value="Formyl_trans_N"/>
    <property type="match status" value="1"/>
</dbReference>
<feature type="domain" description="Formyl transferase N-terminal" evidence="7">
    <location>
        <begin position="2"/>
        <end position="150"/>
    </location>
</feature>
<organism evidence="8">
    <name type="scientific">uncultured alpha proteobacterium EB080_L58F04</name>
    <dbReference type="NCBI Taxonomy" id="710798"/>
    <lineage>
        <taxon>Bacteria</taxon>
        <taxon>Pseudomonadati</taxon>
        <taxon>Pseudomonadota</taxon>
        <taxon>Alphaproteobacteria</taxon>
        <taxon>environmental samples</taxon>
    </lineage>
</organism>
<proteinExistence type="inferred from homology"/>
<accession>E0Y1H3</accession>
<evidence type="ECO:0000256" key="1">
    <source>
        <dbReference type="ARBA" id="ARBA00005054"/>
    </source>
</evidence>
<evidence type="ECO:0000256" key="3">
    <source>
        <dbReference type="ARBA" id="ARBA00022755"/>
    </source>
</evidence>
<dbReference type="InterPro" id="IPR002376">
    <property type="entry name" value="Formyl_transf_N"/>
</dbReference>
<sequence>MVSNDPNAAGLARAAQRGVATGAVDHKPFGQDRAAFEAKISDLLAPYQPDIICLAGFMRILSADFVAVWAGKILNIHPSLLPKYKGLHTHARAIKAGDAEAGCSVHQVTADLDDGPILGQAKLSIQPADTPESLSQRVLRLEHKLYPAVLARFARDDLRPVFITG</sequence>
<dbReference type="EC" id="2.1.2.2" evidence="6"/>
<dbReference type="EMBL" id="GU474942">
    <property type="protein sequence ID" value="ADI20514.1"/>
    <property type="molecule type" value="Genomic_DNA"/>
</dbReference>
<dbReference type="SUPFAM" id="SSF53328">
    <property type="entry name" value="Formyltransferase"/>
    <property type="match status" value="1"/>
</dbReference>
<evidence type="ECO:0000313" key="8">
    <source>
        <dbReference type="EMBL" id="ADI20514.1"/>
    </source>
</evidence>
<comment type="similarity">
    <text evidence="4">Belongs to the GART family.</text>
</comment>
<dbReference type="InterPro" id="IPR004607">
    <property type="entry name" value="GART"/>
</dbReference>
<dbReference type="GO" id="GO:0006189">
    <property type="term" value="P:'de novo' IMP biosynthetic process"/>
    <property type="evidence" value="ECO:0007669"/>
    <property type="project" value="UniProtKB-UniPathway"/>
</dbReference>
<dbReference type="InterPro" id="IPR036477">
    <property type="entry name" value="Formyl_transf_N_sf"/>
</dbReference>
<evidence type="ECO:0000256" key="5">
    <source>
        <dbReference type="ARBA" id="ARBA00047664"/>
    </source>
</evidence>
<evidence type="ECO:0000256" key="2">
    <source>
        <dbReference type="ARBA" id="ARBA00022679"/>
    </source>
</evidence>
<dbReference type="GO" id="GO:0005829">
    <property type="term" value="C:cytosol"/>
    <property type="evidence" value="ECO:0007669"/>
    <property type="project" value="TreeGrafter"/>
</dbReference>
<dbReference type="UniPathway" id="UPA00074">
    <property type="reaction ID" value="UER00126"/>
</dbReference>
<dbReference type="CDD" id="cd08645">
    <property type="entry name" value="FMT_core_GART"/>
    <property type="match status" value="1"/>
</dbReference>
<dbReference type="PANTHER" id="PTHR43369:SF2">
    <property type="entry name" value="PHOSPHORIBOSYLGLYCINAMIDE FORMYLTRANSFERASE"/>
    <property type="match status" value="1"/>
</dbReference>
<evidence type="ECO:0000259" key="7">
    <source>
        <dbReference type="Pfam" id="PF00551"/>
    </source>
</evidence>
<comment type="catalytic activity">
    <reaction evidence="5">
        <text>N(1)-(5-phospho-beta-D-ribosyl)glycinamide + (6R)-10-formyltetrahydrofolate = N(2)-formyl-N(1)-(5-phospho-beta-D-ribosyl)glycinamide + (6S)-5,6,7,8-tetrahydrofolate + H(+)</text>
        <dbReference type="Rhea" id="RHEA:15053"/>
        <dbReference type="ChEBI" id="CHEBI:15378"/>
        <dbReference type="ChEBI" id="CHEBI:57453"/>
        <dbReference type="ChEBI" id="CHEBI:143788"/>
        <dbReference type="ChEBI" id="CHEBI:147286"/>
        <dbReference type="ChEBI" id="CHEBI:195366"/>
        <dbReference type="EC" id="2.1.2.2"/>
    </reaction>
</comment>
<dbReference type="Gene3D" id="3.40.50.170">
    <property type="entry name" value="Formyl transferase, N-terminal domain"/>
    <property type="match status" value="1"/>
</dbReference>
<comment type="pathway">
    <text evidence="1">Purine metabolism; IMP biosynthesis via de novo pathway; N(2)-formyl-N(1)-(5-phospho-D-ribosyl)glycinamide from N(1)-(5-phospho-D-ribosyl)glycinamide (10-formyl THF route): step 1/1.</text>
</comment>
<dbReference type="PANTHER" id="PTHR43369">
    <property type="entry name" value="PHOSPHORIBOSYLGLYCINAMIDE FORMYLTRANSFERASE"/>
    <property type="match status" value="1"/>
</dbReference>
<keyword evidence="3" id="KW-0658">Purine biosynthesis</keyword>
<dbReference type="GO" id="GO:0004644">
    <property type="term" value="F:phosphoribosylglycinamide formyltransferase activity"/>
    <property type="evidence" value="ECO:0007669"/>
    <property type="project" value="UniProtKB-UniRule"/>
</dbReference>
<dbReference type="AlphaFoldDB" id="E0Y1H3"/>
<evidence type="ECO:0000256" key="4">
    <source>
        <dbReference type="ARBA" id="ARBA00038440"/>
    </source>
</evidence>
<dbReference type="InterPro" id="IPR001555">
    <property type="entry name" value="GART_AS"/>
</dbReference>
<evidence type="ECO:0000256" key="6">
    <source>
        <dbReference type="NCBIfam" id="TIGR00639"/>
    </source>
</evidence>
<dbReference type="NCBIfam" id="TIGR00639">
    <property type="entry name" value="PurN"/>
    <property type="match status" value="1"/>
</dbReference>
<keyword evidence="2 8" id="KW-0808">Transferase</keyword>
<dbReference type="PROSITE" id="PS00373">
    <property type="entry name" value="GART"/>
    <property type="match status" value="1"/>
</dbReference>
<protein>
    <recommendedName>
        <fullName evidence="6">Phosphoribosylglycinamide formyltransferase</fullName>
        <ecNumber evidence="6">2.1.2.2</ecNumber>
    </recommendedName>
</protein>
<reference evidence="8" key="1">
    <citation type="journal article" date="2011" name="Environ. Microbiol.">
        <title>Time-series analyses of Monterey Bay coastal microbial picoplankton using a 'genome proxy' microarray.</title>
        <authorList>
            <person name="Rich V.I."/>
            <person name="Pham V.D."/>
            <person name="Eppley J."/>
            <person name="Shi Y."/>
            <person name="DeLong E.F."/>
        </authorList>
    </citation>
    <scope>NUCLEOTIDE SEQUENCE</scope>
</reference>